<dbReference type="InterPro" id="IPR003674">
    <property type="entry name" value="Oligo_trans_STT3"/>
</dbReference>
<evidence type="ECO:0000256" key="8">
    <source>
        <dbReference type="ARBA" id="ARBA00022692"/>
    </source>
</evidence>
<feature type="domain" description="Oligosaccharyl transferase STT3 N-terminal" evidence="15">
    <location>
        <begin position="37"/>
        <end position="281"/>
    </location>
</feature>
<evidence type="ECO:0000256" key="3">
    <source>
        <dbReference type="ARBA" id="ARBA00004127"/>
    </source>
</evidence>
<name>A0A7V1EIU0_UNCW3</name>
<comment type="caution">
    <text evidence="18">The sequence shown here is derived from an EMBL/GenBank/DDBJ whole genome shotgun (WGS) entry which is preliminary data.</text>
</comment>
<feature type="transmembrane region" description="Helical" evidence="14">
    <location>
        <begin position="384"/>
        <end position="403"/>
    </location>
</feature>
<evidence type="ECO:0000256" key="10">
    <source>
        <dbReference type="ARBA" id="ARBA00022842"/>
    </source>
</evidence>
<evidence type="ECO:0000256" key="11">
    <source>
        <dbReference type="ARBA" id="ARBA00022989"/>
    </source>
</evidence>
<evidence type="ECO:0000256" key="12">
    <source>
        <dbReference type="ARBA" id="ARBA00023136"/>
    </source>
</evidence>
<evidence type="ECO:0000256" key="6">
    <source>
        <dbReference type="ARBA" id="ARBA00022676"/>
    </source>
</evidence>
<keyword evidence="7" id="KW-0808">Transferase</keyword>
<dbReference type="PANTHER" id="PTHR13872">
    <property type="entry name" value="DOLICHYL-DIPHOSPHOOLIGOSACCHARIDE--PROTEIN GLYCOSYLTRANSFERASE SUBUNIT"/>
    <property type="match status" value="1"/>
</dbReference>
<dbReference type="Gene3D" id="2.60.40.3390">
    <property type="match status" value="1"/>
</dbReference>
<feature type="transmembrane region" description="Helical" evidence="14">
    <location>
        <begin position="12"/>
        <end position="29"/>
    </location>
</feature>
<evidence type="ECO:0000259" key="17">
    <source>
        <dbReference type="Pfam" id="PF22627"/>
    </source>
</evidence>
<evidence type="ECO:0000256" key="7">
    <source>
        <dbReference type="ARBA" id="ARBA00022679"/>
    </source>
</evidence>
<keyword evidence="8 14" id="KW-0812">Transmembrane</keyword>
<comment type="cofactor">
    <cofactor evidence="1">
        <name>Mn(2+)</name>
        <dbReference type="ChEBI" id="CHEBI:29035"/>
    </cofactor>
</comment>
<feature type="transmembrane region" description="Helical" evidence="14">
    <location>
        <begin position="77"/>
        <end position="96"/>
    </location>
</feature>
<gene>
    <name evidence="18" type="ORF">ENP86_10275</name>
</gene>
<reference evidence="18" key="1">
    <citation type="journal article" date="2020" name="mSystems">
        <title>Genome- and Community-Level Interaction Insights into Carbon Utilization and Element Cycling Functions of Hydrothermarchaeota in Hydrothermal Sediment.</title>
        <authorList>
            <person name="Zhou Z."/>
            <person name="Liu Y."/>
            <person name="Xu W."/>
            <person name="Pan J."/>
            <person name="Luo Z.H."/>
            <person name="Li M."/>
        </authorList>
    </citation>
    <scope>NUCLEOTIDE SEQUENCE [LARGE SCALE GENOMIC DNA]</scope>
    <source>
        <strain evidence="18">SpSt-258</strain>
    </source>
</reference>
<protein>
    <recommendedName>
        <fullName evidence="19">Archaeal glycosylation protein B peripheral domain-containing protein</fullName>
    </recommendedName>
</protein>
<comment type="subcellular location">
    <subcellularLocation>
        <location evidence="3">Endomembrane system</location>
        <topology evidence="3">Multi-pass membrane protein</topology>
    </subcellularLocation>
</comment>
<keyword evidence="12 14" id="KW-0472">Membrane</keyword>
<proteinExistence type="inferred from homology"/>
<feature type="domain" description="AglB-like core" evidence="17">
    <location>
        <begin position="465"/>
        <end position="530"/>
    </location>
</feature>
<comment type="similarity">
    <text evidence="5">Belongs to the STT3 family.</text>
</comment>
<keyword evidence="6" id="KW-0328">Glycosyltransferase</keyword>
<dbReference type="GO" id="GO:0046872">
    <property type="term" value="F:metal ion binding"/>
    <property type="evidence" value="ECO:0007669"/>
    <property type="project" value="UniProtKB-KW"/>
</dbReference>
<comment type="cofactor">
    <cofactor evidence="2">
        <name>Mg(2+)</name>
        <dbReference type="ChEBI" id="CHEBI:18420"/>
    </cofactor>
</comment>
<feature type="transmembrane region" description="Helical" evidence="14">
    <location>
        <begin position="185"/>
        <end position="215"/>
    </location>
</feature>
<dbReference type="GO" id="GO:0016020">
    <property type="term" value="C:membrane"/>
    <property type="evidence" value="ECO:0007669"/>
    <property type="project" value="InterPro"/>
</dbReference>
<keyword evidence="9" id="KW-0479">Metal-binding</keyword>
<evidence type="ECO:0000256" key="9">
    <source>
        <dbReference type="ARBA" id="ARBA00022723"/>
    </source>
</evidence>
<dbReference type="PROSITE" id="PS51257">
    <property type="entry name" value="PROKAR_LIPOPROTEIN"/>
    <property type="match status" value="1"/>
</dbReference>
<comment type="pathway">
    <text evidence="4">Protein modification; protein glycosylation.</text>
</comment>
<feature type="transmembrane region" description="Helical" evidence="14">
    <location>
        <begin position="103"/>
        <end position="123"/>
    </location>
</feature>
<feature type="transmembrane region" description="Helical" evidence="14">
    <location>
        <begin position="410"/>
        <end position="431"/>
    </location>
</feature>
<dbReference type="GO" id="GO:0004576">
    <property type="term" value="F:oligosaccharyl transferase activity"/>
    <property type="evidence" value="ECO:0007669"/>
    <property type="project" value="InterPro"/>
</dbReference>
<sequence>MMRCLSTEKIILFLIIIIGCGLWFIPGYLDIKNAGHTLFFTPDPFYHARRVLITVNNFPNLPAFDYYISYPTGGYCIWPPLFDFIASFISYVLFLGHPNNTQIEWVCAVMPILWGVLVVLLTYKVAKNLFGPEYGLLSAFITACLPVTSFYARLGSFDHHIAEEFGLLLIFFVLTKKDLKEVHKWILLGLSFGISLLLWQGAILFIGITFLILFIYKDFDSFISFLIGLLIILPFSINTHYVDSPFSHRGLSLLHISLLLIASFILLIGYFLKRRKIFAIPFIFSFVILILLLFHSQSFLNGIFFILKNDPWLKTILEFQPLIIQSGYFDNLTVKRTIGPIYYVWPFILILLFIEKKNREKSFICFVVFCLFTGLLSFTGRRYGIWFVPFLSMLTSVLLLKIYYLFRNRIGLIAGTTAFILSFVTIDFSSYKRADPFPSFDEINACRYINDSLLSAGSVLKPKEKPKYGIMCFWDNGHYIIYMGQKPVSASNFGNDVPNFHKVNHFFLTRSEHDAITLLKDFNCPYVYISGVMRIIYNTSKYLDLKPQYFLNLYYTKDKTGKPITIMEPNLNGVSTTTYRLGMCLGTGFYYENNFFEPYRHFRLRFFSGNVRIFEYVKGAVLKGRTKPNLAVKINYEVRLPNISFNYFDSLNTDEKGNFEVTVPYPTGDTEGYKVLINNNSILLKISEEDIINGDTIYIKNL</sequence>
<accession>A0A7V1EIU0</accession>
<feature type="transmembrane region" description="Helical" evidence="14">
    <location>
        <begin position="135"/>
        <end position="154"/>
    </location>
</feature>
<dbReference type="InterPro" id="IPR041154">
    <property type="entry name" value="AglB_P1"/>
</dbReference>
<organism evidence="18">
    <name type="scientific">candidate division WOR-3 bacterium</name>
    <dbReference type="NCBI Taxonomy" id="2052148"/>
    <lineage>
        <taxon>Bacteria</taxon>
        <taxon>Bacteria division WOR-3</taxon>
    </lineage>
</organism>
<evidence type="ECO:0000313" key="18">
    <source>
        <dbReference type="EMBL" id="HDY59913.1"/>
    </source>
</evidence>
<evidence type="ECO:0000259" key="15">
    <source>
        <dbReference type="Pfam" id="PF02516"/>
    </source>
</evidence>
<keyword evidence="13" id="KW-0464">Manganese</keyword>
<dbReference type="Pfam" id="PF02516">
    <property type="entry name" value="STT3"/>
    <property type="match status" value="1"/>
</dbReference>
<dbReference type="EMBL" id="DSKY01000022">
    <property type="protein sequence ID" value="HDY59913.1"/>
    <property type="molecule type" value="Genomic_DNA"/>
</dbReference>
<evidence type="ECO:0000259" key="16">
    <source>
        <dbReference type="Pfam" id="PF18079"/>
    </source>
</evidence>
<evidence type="ECO:0000256" key="4">
    <source>
        <dbReference type="ARBA" id="ARBA00004922"/>
    </source>
</evidence>
<dbReference type="Pfam" id="PF22627">
    <property type="entry name" value="AglB_core-like"/>
    <property type="match status" value="1"/>
</dbReference>
<evidence type="ECO:0000256" key="13">
    <source>
        <dbReference type="ARBA" id="ARBA00023211"/>
    </source>
</evidence>
<feature type="transmembrane region" description="Helical" evidence="14">
    <location>
        <begin position="253"/>
        <end position="272"/>
    </location>
</feature>
<evidence type="ECO:0008006" key="19">
    <source>
        <dbReference type="Google" id="ProtNLM"/>
    </source>
</evidence>
<keyword evidence="10" id="KW-0460">Magnesium</keyword>
<evidence type="ECO:0000256" key="1">
    <source>
        <dbReference type="ARBA" id="ARBA00001936"/>
    </source>
</evidence>
<dbReference type="Pfam" id="PF18079">
    <property type="entry name" value="AglB_L1"/>
    <property type="match status" value="1"/>
</dbReference>
<evidence type="ECO:0000256" key="14">
    <source>
        <dbReference type="SAM" id="Phobius"/>
    </source>
</evidence>
<feature type="domain" description="Archaeal glycosylation protein B peripheral" evidence="16">
    <location>
        <begin position="619"/>
        <end position="697"/>
    </location>
</feature>
<feature type="transmembrane region" description="Helical" evidence="14">
    <location>
        <begin position="222"/>
        <end position="241"/>
    </location>
</feature>
<evidence type="ECO:0000256" key="5">
    <source>
        <dbReference type="ARBA" id="ARBA00010810"/>
    </source>
</evidence>
<feature type="transmembrane region" description="Helical" evidence="14">
    <location>
        <begin position="279"/>
        <end position="307"/>
    </location>
</feature>
<feature type="transmembrane region" description="Helical" evidence="14">
    <location>
        <begin position="361"/>
        <end position="378"/>
    </location>
</feature>
<dbReference type="Gene3D" id="3.40.50.12610">
    <property type="match status" value="1"/>
</dbReference>
<keyword evidence="11 14" id="KW-1133">Transmembrane helix</keyword>
<dbReference type="InterPro" id="IPR054479">
    <property type="entry name" value="AglB-like_core"/>
</dbReference>
<evidence type="ECO:0000256" key="2">
    <source>
        <dbReference type="ARBA" id="ARBA00001946"/>
    </source>
</evidence>
<dbReference type="InterPro" id="IPR048307">
    <property type="entry name" value="STT3_N"/>
</dbReference>
<feature type="transmembrane region" description="Helical" evidence="14">
    <location>
        <begin position="337"/>
        <end position="354"/>
    </location>
</feature>
<dbReference type="PANTHER" id="PTHR13872:SF1">
    <property type="entry name" value="DOLICHYL-DIPHOSPHOOLIGOSACCHARIDE--PROTEIN GLYCOSYLTRANSFERASE SUBUNIT STT3B"/>
    <property type="match status" value="1"/>
</dbReference>
<dbReference type="GO" id="GO:0012505">
    <property type="term" value="C:endomembrane system"/>
    <property type="evidence" value="ECO:0007669"/>
    <property type="project" value="UniProtKB-SubCell"/>
</dbReference>
<dbReference type="UniPathway" id="UPA00378"/>
<dbReference type="AlphaFoldDB" id="A0A7V1EIU0"/>